<dbReference type="SUPFAM" id="SSF55136">
    <property type="entry name" value="Probable bacterial effector-binding domain"/>
    <property type="match status" value="1"/>
</dbReference>
<reference evidence="1 2" key="1">
    <citation type="journal article" date="2015" name="Genome Biol. Evol.">
        <title>Characterization of Three Mycobacterium spp. with Potential Use in Bioremediation by Genome Sequencing and Comparative Genomics.</title>
        <authorList>
            <person name="Das S."/>
            <person name="Pettersson B.M."/>
            <person name="Behra P.R."/>
            <person name="Ramesh M."/>
            <person name="Dasgupta S."/>
            <person name="Bhattacharya A."/>
            <person name="Kirsebom L.A."/>
        </authorList>
    </citation>
    <scope>NUCLEOTIDE SEQUENCE [LARGE SCALE GENOMIC DNA]</scope>
    <source>
        <strain evidence="1 2">DSM 44219</strain>
    </source>
</reference>
<keyword evidence="2" id="KW-1185">Reference proteome</keyword>
<comment type="caution">
    <text evidence="1">The sequence shown here is derived from an EMBL/GenBank/DDBJ whole genome shotgun (WGS) entry which is preliminary data.</text>
</comment>
<name>A0A0J6VP10_MYCCU</name>
<dbReference type="Proteomes" id="UP000036176">
    <property type="component" value="Unassembled WGS sequence"/>
</dbReference>
<dbReference type="PANTHER" id="PTHR11220:SF58">
    <property type="entry name" value="SOUL HEME-BINDING FAMILY PROTEIN"/>
    <property type="match status" value="1"/>
</dbReference>
<accession>A0A0J6VP10</accession>
<dbReference type="PATRIC" id="fig|1800.3.peg.4800"/>
<proteinExistence type="predicted"/>
<dbReference type="AlphaFoldDB" id="A0A0J6VP10"/>
<dbReference type="PANTHER" id="PTHR11220">
    <property type="entry name" value="HEME-BINDING PROTEIN-RELATED"/>
    <property type="match status" value="1"/>
</dbReference>
<dbReference type="Pfam" id="PF04832">
    <property type="entry name" value="SOUL"/>
    <property type="match status" value="1"/>
</dbReference>
<organism evidence="1 2">
    <name type="scientific">Mycolicibacterium chubuense</name>
    <name type="common">Mycobacterium chubuense</name>
    <dbReference type="NCBI Taxonomy" id="1800"/>
    <lineage>
        <taxon>Bacteria</taxon>
        <taxon>Bacillati</taxon>
        <taxon>Actinomycetota</taxon>
        <taxon>Actinomycetes</taxon>
        <taxon>Mycobacteriales</taxon>
        <taxon>Mycobacteriaceae</taxon>
        <taxon>Mycolicibacterium</taxon>
    </lineage>
</organism>
<sequence>MVNRIVKFAGQLGESALSIVGVRTVEEPHYIKRPLTDTVEIRQYGSRIAAETTVSGDKQKALNTGFRRLAGYIFGGNHRDTEIAMTAPVSQQSAKEEIAMTAPVSQTGSAEDGWTVRFFMPSKWSMETLPEPDDENVRLVTVPPQTVAVLKFTGDRSAAAIARRGEELRTTLRDKGIEPVGETTAWFYDPPWTLPFRRRNEVAVGI</sequence>
<dbReference type="InterPro" id="IPR006917">
    <property type="entry name" value="SOUL_heme-bd"/>
</dbReference>
<evidence type="ECO:0000313" key="1">
    <source>
        <dbReference type="EMBL" id="KMO72785.1"/>
    </source>
</evidence>
<dbReference type="RefSeq" id="WP_048420659.1">
    <property type="nucleotide sequence ID" value="NZ_JYNX01000062.1"/>
</dbReference>
<evidence type="ECO:0000313" key="2">
    <source>
        <dbReference type="Proteomes" id="UP000036176"/>
    </source>
</evidence>
<protein>
    <submittedName>
        <fullName evidence="1">SOUL heme-binding protein</fullName>
    </submittedName>
</protein>
<dbReference type="EMBL" id="JYNX01000062">
    <property type="protein sequence ID" value="KMO72785.1"/>
    <property type="molecule type" value="Genomic_DNA"/>
</dbReference>
<dbReference type="InterPro" id="IPR011256">
    <property type="entry name" value="Reg_factor_effector_dom_sf"/>
</dbReference>
<dbReference type="Gene3D" id="3.20.80.10">
    <property type="entry name" value="Regulatory factor, effector binding domain"/>
    <property type="match status" value="1"/>
</dbReference>
<dbReference type="OrthoDB" id="2156220at2"/>
<gene>
    <name evidence="1" type="ORF">MCHUDSM44219_04772</name>
</gene>